<dbReference type="RefSeq" id="WP_182042159.1">
    <property type="nucleotide sequence ID" value="NZ_JACDZE010000001.1"/>
</dbReference>
<gene>
    <name evidence="3" type="ORF">HU137_02130</name>
</gene>
<dbReference type="EMBL" id="JACDZE010000001">
    <property type="protein sequence ID" value="MBA5628565.1"/>
    <property type="molecule type" value="Genomic_DNA"/>
</dbReference>
<dbReference type="AlphaFoldDB" id="A0A838ZP66"/>
<proteinExistence type="predicted"/>
<sequence length="564" mass="63909">MKKLNVLLFGLVFLSTCAQNSPEKEESKVEYPKGEFRNPLGITNYLSGNFAELRNNHFHSGIDIKTNQKEGYNIYAVGDGFISRINVSARGYGNALYIDHPNGYTSVYGHLQKFSPEIEEYVRQYQYKNETFSVEIYPKKDELKVNSADIVALSGNSGGSGGPHLHFEIRDTKTEEPINPFLFGFDVPDTSAPLINGTYIYPINGNVNGKTSRQVVSAGTTLSVSGKVGLGIKAYDKHNGASNMNGVYQINVFVDEQPHYTYTAERLNFNWSRAINCLVDYEDRLRNNSWVYQLYKKEGDPIQMYSNLQNNGILDVEEGKTYAIRIEVLDYAGNKKESKFKISGKKPPAEKPIDESTIVLNWDKENHFKQDGIEISMPKGVIYEDLEFKYRKSENGKHWVHDWNIPVHNYYTISIEPEGIPTAQLDKAILILEYQKRGAWKKEYITAEYKNGKVVGETRDFGVFSVGIDNTKPTINPVNIKENSTFTGAKGVIRFTISDSESGIEDFDAYVDGKWILSNYDQKTRSLTIDLNREGIASGKHNLELKVWDEKNNTATYTVNFNKS</sequence>
<accession>A0A838ZP66</accession>
<dbReference type="Gene3D" id="2.70.70.10">
    <property type="entry name" value="Glucose Permease (Domain IIA)"/>
    <property type="match status" value="1"/>
</dbReference>
<dbReference type="Gene3D" id="2.60.40.10">
    <property type="entry name" value="Immunoglobulins"/>
    <property type="match status" value="1"/>
</dbReference>
<dbReference type="Proteomes" id="UP000552241">
    <property type="component" value="Unassembled WGS sequence"/>
</dbReference>
<evidence type="ECO:0000256" key="1">
    <source>
        <dbReference type="SAM" id="SignalP"/>
    </source>
</evidence>
<feature type="chain" id="PRO_5032745607" evidence="1">
    <location>
        <begin position="19"/>
        <end position="564"/>
    </location>
</feature>
<comment type="caution">
    <text evidence="3">The sequence shown here is derived from an EMBL/GenBank/DDBJ whole genome shotgun (WGS) entry which is preliminary data.</text>
</comment>
<dbReference type="InterPro" id="IPR011055">
    <property type="entry name" value="Dup_hybrid_motif"/>
</dbReference>
<dbReference type="GO" id="GO:0004222">
    <property type="term" value="F:metalloendopeptidase activity"/>
    <property type="evidence" value="ECO:0007669"/>
    <property type="project" value="TreeGrafter"/>
</dbReference>
<feature type="signal peptide" evidence="1">
    <location>
        <begin position="1"/>
        <end position="18"/>
    </location>
</feature>
<evidence type="ECO:0000313" key="4">
    <source>
        <dbReference type="Proteomes" id="UP000552241"/>
    </source>
</evidence>
<evidence type="ECO:0000259" key="2">
    <source>
        <dbReference type="Pfam" id="PF01551"/>
    </source>
</evidence>
<evidence type="ECO:0000313" key="3">
    <source>
        <dbReference type="EMBL" id="MBA5628565.1"/>
    </source>
</evidence>
<keyword evidence="1" id="KW-0732">Signal</keyword>
<dbReference type="PANTHER" id="PTHR21666">
    <property type="entry name" value="PEPTIDASE-RELATED"/>
    <property type="match status" value="1"/>
</dbReference>
<dbReference type="Pfam" id="PF01551">
    <property type="entry name" value="Peptidase_M23"/>
    <property type="match status" value="1"/>
</dbReference>
<dbReference type="PANTHER" id="PTHR21666:SF270">
    <property type="entry name" value="MUREIN HYDROLASE ACTIVATOR ENVC"/>
    <property type="match status" value="1"/>
</dbReference>
<name>A0A838ZP66_9FLAO</name>
<protein>
    <submittedName>
        <fullName evidence="3">M23 family metallopeptidase</fullName>
    </submittedName>
</protein>
<organism evidence="3 4">
    <name type="scientific">Moheibacter lacus</name>
    <dbReference type="NCBI Taxonomy" id="2745851"/>
    <lineage>
        <taxon>Bacteria</taxon>
        <taxon>Pseudomonadati</taxon>
        <taxon>Bacteroidota</taxon>
        <taxon>Flavobacteriia</taxon>
        <taxon>Flavobacteriales</taxon>
        <taxon>Weeksellaceae</taxon>
        <taxon>Moheibacter</taxon>
    </lineage>
</organism>
<dbReference type="InterPro" id="IPR016047">
    <property type="entry name" value="M23ase_b-sheet_dom"/>
</dbReference>
<dbReference type="InterPro" id="IPR013783">
    <property type="entry name" value="Ig-like_fold"/>
</dbReference>
<dbReference type="CDD" id="cd12797">
    <property type="entry name" value="M23_peptidase"/>
    <property type="match status" value="1"/>
</dbReference>
<dbReference type="SUPFAM" id="SSF51261">
    <property type="entry name" value="Duplicated hybrid motif"/>
    <property type="match status" value="2"/>
</dbReference>
<keyword evidence="4" id="KW-1185">Reference proteome</keyword>
<feature type="domain" description="M23ase beta-sheet core" evidence="2">
    <location>
        <begin position="58"/>
        <end position="124"/>
    </location>
</feature>
<reference evidence="3 4" key="1">
    <citation type="submission" date="2020-07" db="EMBL/GenBank/DDBJ databases">
        <title>Moheibacter lacus sp. nov., a member of the family Flavobacteriaceae isolated from freshwater lake sediment.</title>
        <authorList>
            <person name="Liu Y."/>
        </authorList>
    </citation>
    <scope>NUCLEOTIDE SEQUENCE [LARGE SCALE GENOMIC DNA]</scope>
    <source>
        <strain evidence="3 4">BDHS18</strain>
    </source>
</reference>
<dbReference type="InterPro" id="IPR050570">
    <property type="entry name" value="Cell_wall_metabolism_enzyme"/>
</dbReference>